<dbReference type="PANTHER" id="PTHR33204:SF37">
    <property type="entry name" value="HTH-TYPE TRANSCRIPTIONAL REGULATOR YODB"/>
    <property type="match status" value="1"/>
</dbReference>
<dbReference type="Gene3D" id="1.10.10.10">
    <property type="entry name" value="Winged helix-like DNA-binding domain superfamily/Winged helix DNA-binding domain"/>
    <property type="match status" value="1"/>
</dbReference>
<dbReference type="SUPFAM" id="SSF46785">
    <property type="entry name" value="Winged helix' DNA-binding domain"/>
    <property type="match status" value="1"/>
</dbReference>
<dbReference type="InterPro" id="IPR036390">
    <property type="entry name" value="WH_DNA-bd_sf"/>
</dbReference>
<protein>
    <submittedName>
        <fullName evidence="5">Helix-turn-helix domain-containing protein</fullName>
    </submittedName>
</protein>
<keyword evidence="2" id="KW-0238">DNA-binding</keyword>
<evidence type="ECO:0000256" key="1">
    <source>
        <dbReference type="ARBA" id="ARBA00023015"/>
    </source>
</evidence>
<dbReference type="EMBL" id="JBCLUF010000030">
    <property type="protein sequence ID" value="MEY8662828.1"/>
    <property type="molecule type" value="Genomic_DNA"/>
</dbReference>
<dbReference type="InterPro" id="IPR036388">
    <property type="entry name" value="WH-like_DNA-bd_sf"/>
</dbReference>
<keyword evidence="3" id="KW-0804">Transcription</keyword>
<evidence type="ECO:0000313" key="5">
    <source>
        <dbReference type="EMBL" id="MEY8662828.1"/>
    </source>
</evidence>
<dbReference type="PROSITE" id="PS51118">
    <property type="entry name" value="HTH_HXLR"/>
    <property type="match status" value="1"/>
</dbReference>
<evidence type="ECO:0000256" key="2">
    <source>
        <dbReference type="ARBA" id="ARBA00023125"/>
    </source>
</evidence>
<sequence length="114" mass="12971">MTNLPLPQTGSCPVATTVSLLSSKWKLLIVRDLLKGTKRYSELKQSVASVSQKRLTRSLRELEQDGLVLREVFPVIPPRVEYRLSPLGDSLRPLFSALKDWDLMYLDLKQKESS</sequence>
<feature type="domain" description="HTH hxlR-type" evidence="4">
    <location>
        <begin position="12"/>
        <end position="110"/>
    </location>
</feature>
<evidence type="ECO:0000256" key="3">
    <source>
        <dbReference type="ARBA" id="ARBA00023163"/>
    </source>
</evidence>
<dbReference type="PANTHER" id="PTHR33204">
    <property type="entry name" value="TRANSCRIPTIONAL REGULATOR, MARR FAMILY"/>
    <property type="match status" value="1"/>
</dbReference>
<gene>
    <name evidence="5" type="ORF">AALT52_08000</name>
</gene>
<dbReference type="Proteomes" id="UP001565236">
    <property type="component" value="Unassembled WGS sequence"/>
</dbReference>
<evidence type="ECO:0000259" key="4">
    <source>
        <dbReference type="PROSITE" id="PS51118"/>
    </source>
</evidence>
<dbReference type="RefSeq" id="WP_369942671.1">
    <property type="nucleotide sequence ID" value="NZ_JBCLUF010000030.1"/>
</dbReference>
<reference evidence="5 6" key="1">
    <citation type="submission" date="2024-03" db="EMBL/GenBank/DDBJ databases">
        <title>Mouse gut bacterial collection (mGBC) of GemPharmatech.</title>
        <authorList>
            <person name="He Y."/>
            <person name="Dong L."/>
            <person name="Wu D."/>
            <person name="Gao X."/>
            <person name="Lin Z."/>
        </authorList>
    </citation>
    <scope>NUCLEOTIDE SEQUENCE [LARGE SCALE GENOMIC DNA]</scope>
    <source>
        <strain evidence="5 6">15-30</strain>
    </source>
</reference>
<keyword evidence="1" id="KW-0805">Transcription regulation</keyword>
<keyword evidence="6" id="KW-1185">Reference proteome</keyword>
<dbReference type="Pfam" id="PF01638">
    <property type="entry name" value="HxlR"/>
    <property type="match status" value="1"/>
</dbReference>
<proteinExistence type="predicted"/>
<accession>A0ABV4DRN6</accession>
<organism evidence="5 6">
    <name type="scientific">Ligilactobacillus faecis</name>
    <dbReference type="NCBI Taxonomy" id="762833"/>
    <lineage>
        <taxon>Bacteria</taxon>
        <taxon>Bacillati</taxon>
        <taxon>Bacillota</taxon>
        <taxon>Bacilli</taxon>
        <taxon>Lactobacillales</taxon>
        <taxon>Lactobacillaceae</taxon>
        <taxon>Ligilactobacillus</taxon>
    </lineage>
</organism>
<evidence type="ECO:0000313" key="6">
    <source>
        <dbReference type="Proteomes" id="UP001565236"/>
    </source>
</evidence>
<comment type="caution">
    <text evidence="5">The sequence shown here is derived from an EMBL/GenBank/DDBJ whole genome shotgun (WGS) entry which is preliminary data.</text>
</comment>
<dbReference type="InterPro" id="IPR002577">
    <property type="entry name" value="HTH_HxlR"/>
</dbReference>
<name>A0ABV4DRN6_9LACO</name>